<dbReference type="AlphaFoldDB" id="A0AAV5T8T8"/>
<comment type="caution">
    <text evidence="2">The sequence shown here is derived from an EMBL/GenBank/DDBJ whole genome shotgun (WGS) entry which is preliminary data.</text>
</comment>
<sequence>MTRIPFELREAVLPHGLPFGQPQGVLQTLRFLVVDGVLLVHVTRDSSLLPVVERAARALRQLTPMHESVLAEIRVLRDDRLRAWTHGARHLALMAGSSGRTSLTGVGSRLLLAGTRIILIIDPTLTLLLLLPLLLLRVFLLPLRNQHGSTLWRG</sequence>
<keyword evidence="1" id="KW-0812">Transmembrane</keyword>
<keyword evidence="1" id="KW-0472">Membrane</keyword>
<reference evidence="2" key="1">
    <citation type="submission" date="2023-10" db="EMBL/GenBank/DDBJ databases">
        <title>Genome assembly of Pristionchus species.</title>
        <authorList>
            <person name="Yoshida K."/>
            <person name="Sommer R.J."/>
        </authorList>
    </citation>
    <scope>NUCLEOTIDE SEQUENCE</scope>
    <source>
        <strain evidence="2">RS0144</strain>
    </source>
</reference>
<gene>
    <name evidence="2" type="ORF">PENTCL1PPCAC_13904</name>
</gene>
<keyword evidence="3" id="KW-1185">Reference proteome</keyword>
<name>A0AAV5T8T8_9BILA</name>
<protein>
    <submittedName>
        <fullName evidence="2">Uncharacterized protein</fullName>
    </submittedName>
</protein>
<accession>A0AAV5T8T8</accession>
<organism evidence="2 3">
    <name type="scientific">Pristionchus entomophagus</name>
    <dbReference type="NCBI Taxonomy" id="358040"/>
    <lineage>
        <taxon>Eukaryota</taxon>
        <taxon>Metazoa</taxon>
        <taxon>Ecdysozoa</taxon>
        <taxon>Nematoda</taxon>
        <taxon>Chromadorea</taxon>
        <taxon>Rhabditida</taxon>
        <taxon>Rhabditina</taxon>
        <taxon>Diplogasteromorpha</taxon>
        <taxon>Diplogasteroidea</taxon>
        <taxon>Neodiplogasteridae</taxon>
        <taxon>Pristionchus</taxon>
    </lineage>
</organism>
<dbReference type="EMBL" id="BTSX01000004">
    <property type="protein sequence ID" value="GMS91729.1"/>
    <property type="molecule type" value="Genomic_DNA"/>
</dbReference>
<proteinExistence type="predicted"/>
<evidence type="ECO:0000313" key="3">
    <source>
        <dbReference type="Proteomes" id="UP001432027"/>
    </source>
</evidence>
<evidence type="ECO:0000313" key="2">
    <source>
        <dbReference type="EMBL" id="GMS91729.1"/>
    </source>
</evidence>
<feature type="transmembrane region" description="Helical" evidence="1">
    <location>
        <begin position="117"/>
        <end position="140"/>
    </location>
</feature>
<evidence type="ECO:0000256" key="1">
    <source>
        <dbReference type="SAM" id="Phobius"/>
    </source>
</evidence>
<dbReference type="Proteomes" id="UP001432027">
    <property type="component" value="Unassembled WGS sequence"/>
</dbReference>
<keyword evidence="1" id="KW-1133">Transmembrane helix</keyword>